<gene>
    <name evidence="9" type="ORF">JJB09_04825</name>
</gene>
<dbReference type="PANTHER" id="PTHR30537:SF74">
    <property type="entry name" value="HTH-TYPE TRANSCRIPTIONAL REGULATOR TRPI"/>
    <property type="match status" value="1"/>
</dbReference>
<organism evidence="9 10">
    <name type="scientific">Rhizobium setariae</name>
    <dbReference type="NCBI Taxonomy" id="2801340"/>
    <lineage>
        <taxon>Bacteria</taxon>
        <taxon>Pseudomonadati</taxon>
        <taxon>Pseudomonadota</taxon>
        <taxon>Alphaproteobacteria</taxon>
        <taxon>Hyphomicrobiales</taxon>
        <taxon>Rhizobiaceae</taxon>
        <taxon>Rhizobium/Agrobacterium group</taxon>
        <taxon>Rhizobium</taxon>
    </lineage>
</organism>
<keyword evidence="2" id="KW-0805">Transcription regulation</keyword>
<dbReference type="InterPro" id="IPR005119">
    <property type="entry name" value="LysR_subst-bd"/>
</dbReference>
<evidence type="ECO:0000256" key="4">
    <source>
        <dbReference type="ARBA" id="ARBA00023163"/>
    </source>
</evidence>
<dbReference type="Pfam" id="PF03466">
    <property type="entry name" value="LysR_substrate"/>
    <property type="match status" value="1"/>
</dbReference>
<comment type="caution">
    <text evidence="9">The sequence shown here is derived from an EMBL/GenBank/DDBJ whole genome shotgun (WGS) entry which is preliminary data.</text>
</comment>
<evidence type="ECO:0000256" key="3">
    <source>
        <dbReference type="ARBA" id="ARBA00023125"/>
    </source>
</evidence>
<evidence type="ECO:0000256" key="1">
    <source>
        <dbReference type="ARBA" id="ARBA00009437"/>
    </source>
</evidence>
<reference evidence="9" key="1">
    <citation type="submission" date="2021-01" db="EMBL/GenBank/DDBJ databases">
        <title>Rhizobium sp. strain KVB221 16S ribosomal RNA gene Genome sequencing and assembly.</title>
        <authorList>
            <person name="Kang M."/>
        </authorList>
    </citation>
    <scope>NUCLEOTIDE SEQUENCE</scope>
    <source>
        <strain evidence="9">KVB221</strain>
    </source>
</reference>
<comment type="function">
    <text evidence="5">Transcriptional regulator of the ttuABCDE tartrate utilization operon.</text>
</comment>
<feature type="domain" description="HTH lysR-type" evidence="8">
    <location>
        <begin position="12"/>
        <end position="65"/>
    </location>
</feature>
<dbReference type="PRINTS" id="PR00039">
    <property type="entry name" value="HTHLYSR"/>
</dbReference>
<keyword evidence="3" id="KW-0238">DNA-binding</keyword>
<accession>A0A936YKN9</accession>
<dbReference type="GO" id="GO:0003700">
    <property type="term" value="F:DNA-binding transcription factor activity"/>
    <property type="evidence" value="ECO:0007669"/>
    <property type="project" value="InterPro"/>
</dbReference>
<evidence type="ECO:0000256" key="5">
    <source>
        <dbReference type="ARBA" id="ARBA00054626"/>
    </source>
</evidence>
<dbReference type="InterPro" id="IPR036390">
    <property type="entry name" value="WH_DNA-bd_sf"/>
</dbReference>
<dbReference type="InterPro" id="IPR036388">
    <property type="entry name" value="WH-like_DNA-bd_sf"/>
</dbReference>
<evidence type="ECO:0000313" key="9">
    <source>
        <dbReference type="EMBL" id="MBL0371343.1"/>
    </source>
</evidence>
<dbReference type="AlphaFoldDB" id="A0A936YKN9"/>
<evidence type="ECO:0000256" key="7">
    <source>
        <dbReference type="ARBA" id="ARBA00083243"/>
    </source>
</evidence>
<dbReference type="RefSeq" id="WP_201653895.1">
    <property type="nucleotide sequence ID" value="NZ_JAEQNC010000002.1"/>
</dbReference>
<dbReference type="GO" id="GO:0043565">
    <property type="term" value="F:sequence-specific DNA binding"/>
    <property type="evidence" value="ECO:0007669"/>
    <property type="project" value="TreeGrafter"/>
</dbReference>
<evidence type="ECO:0000256" key="2">
    <source>
        <dbReference type="ARBA" id="ARBA00023015"/>
    </source>
</evidence>
<evidence type="ECO:0000313" key="10">
    <source>
        <dbReference type="Proteomes" id="UP000633219"/>
    </source>
</evidence>
<dbReference type="EMBL" id="JAEQNC010000002">
    <property type="protein sequence ID" value="MBL0371343.1"/>
    <property type="molecule type" value="Genomic_DNA"/>
</dbReference>
<dbReference type="Proteomes" id="UP000633219">
    <property type="component" value="Unassembled WGS sequence"/>
</dbReference>
<sequence>MTEKRPSPSVLWLRSFEAAARTLNFTAAGNEIGLTQAAISQHIKLLEAELGVPLFRRLQRGVELTAEGGAYLPHVQAAFRSLDRSTNDLFGTRSLETLTLLGPVSFMTLWLAPRLADFRATFPHVRLEMATMHLPADYLAGDYHFDIRFGMGDFIGRTSHRLTTETFLPAASPSLVSTLEDAGSWPSLPLLSVSGARELWPSWFSAAGLPPPAQPRLRFDSFITALEAACHGAGALLASRPLVDAHLADGRLVALSDFEMAADAAHFITFAAGRALKPLDSMFLDWMIAQSQPRS</sequence>
<name>A0A936YKN9_9HYPH</name>
<protein>
    <recommendedName>
        <fullName evidence="6">HTH-type transcriptional regulator TtuA</fullName>
    </recommendedName>
    <alternativeName>
        <fullName evidence="7">Tartrate utilization transcriptional regulator</fullName>
    </alternativeName>
</protein>
<dbReference type="SUPFAM" id="SSF46785">
    <property type="entry name" value="Winged helix' DNA-binding domain"/>
    <property type="match status" value="1"/>
</dbReference>
<dbReference type="FunFam" id="1.10.10.10:FF:000001">
    <property type="entry name" value="LysR family transcriptional regulator"/>
    <property type="match status" value="1"/>
</dbReference>
<dbReference type="SUPFAM" id="SSF53850">
    <property type="entry name" value="Periplasmic binding protein-like II"/>
    <property type="match status" value="1"/>
</dbReference>
<dbReference type="InterPro" id="IPR058163">
    <property type="entry name" value="LysR-type_TF_proteobact-type"/>
</dbReference>
<comment type="similarity">
    <text evidence="1">Belongs to the LysR transcriptional regulatory family.</text>
</comment>
<evidence type="ECO:0000259" key="8">
    <source>
        <dbReference type="PROSITE" id="PS50931"/>
    </source>
</evidence>
<dbReference type="Pfam" id="PF00126">
    <property type="entry name" value="HTH_1"/>
    <property type="match status" value="1"/>
</dbReference>
<proteinExistence type="inferred from homology"/>
<keyword evidence="4" id="KW-0804">Transcription</keyword>
<dbReference type="Gene3D" id="3.40.190.10">
    <property type="entry name" value="Periplasmic binding protein-like II"/>
    <property type="match status" value="2"/>
</dbReference>
<dbReference type="PANTHER" id="PTHR30537">
    <property type="entry name" value="HTH-TYPE TRANSCRIPTIONAL REGULATOR"/>
    <property type="match status" value="1"/>
</dbReference>
<keyword evidence="10" id="KW-1185">Reference proteome</keyword>
<dbReference type="GO" id="GO:0006351">
    <property type="term" value="P:DNA-templated transcription"/>
    <property type="evidence" value="ECO:0007669"/>
    <property type="project" value="TreeGrafter"/>
</dbReference>
<evidence type="ECO:0000256" key="6">
    <source>
        <dbReference type="ARBA" id="ARBA00067332"/>
    </source>
</evidence>
<dbReference type="Gene3D" id="1.10.10.10">
    <property type="entry name" value="Winged helix-like DNA-binding domain superfamily/Winged helix DNA-binding domain"/>
    <property type="match status" value="1"/>
</dbReference>
<dbReference type="PROSITE" id="PS50931">
    <property type="entry name" value="HTH_LYSR"/>
    <property type="match status" value="1"/>
</dbReference>
<dbReference type="InterPro" id="IPR000847">
    <property type="entry name" value="LysR_HTH_N"/>
</dbReference>